<dbReference type="InterPro" id="IPR027417">
    <property type="entry name" value="P-loop_NTPase"/>
</dbReference>
<feature type="domain" description="ABC transporter" evidence="4">
    <location>
        <begin position="5"/>
        <end position="239"/>
    </location>
</feature>
<organism evidence="5 6">
    <name type="scientific">Aeromicrobium endophyticum</name>
    <dbReference type="NCBI Taxonomy" id="2292704"/>
    <lineage>
        <taxon>Bacteria</taxon>
        <taxon>Bacillati</taxon>
        <taxon>Actinomycetota</taxon>
        <taxon>Actinomycetes</taxon>
        <taxon>Propionibacteriales</taxon>
        <taxon>Nocardioidaceae</taxon>
        <taxon>Aeromicrobium</taxon>
    </lineage>
</organism>
<keyword evidence="2" id="KW-0547">Nucleotide-binding</keyword>
<dbReference type="SUPFAM" id="SSF52540">
    <property type="entry name" value="P-loop containing nucleoside triphosphate hydrolases"/>
    <property type="match status" value="2"/>
</dbReference>
<reference evidence="5 6" key="1">
    <citation type="submission" date="2018-08" db="EMBL/GenBank/DDBJ databases">
        <title>Aeromicrobium sp. M2KJ-4, whole genome shotgun sequence.</title>
        <authorList>
            <person name="Tuo L."/>
        </authorList>
    </citation>
    <scope>NUCLEOTIDE SEQUENCE [LARGE SCALE GENOMIC DNA]</scope>
    <source>
        <strain evidence="5 6">M2KJ-4</strain>
    </source>
</reference>
<dbReference type="PANTHER" id="PTHR19211">
    <property type="entry name" value="ATP-BINDING TRANSPORT PROTEIN-RELATED"/>
    <property type="match status" value="1"/>
</dbReference>
<keyword evidence="3 5" id="KW-0067">ATP-binding</keyword>
<dbReference type="FunFam" id="3.40.50.300:FF:001320">
    <property type="entry name" value="Heme ABC transporter ATP-binding protein"/>
    <property type="match status" value="1"/>
</dbReference>
<evidence type="ECO:0000313" key="5">
    <source>
        <dbReference type="EMBL" id="REK73927.1"/>
    </source>
</evidence>
<dbReference type="Pfam" id="PF00005">
    <property type="entry name" value="ABC_tran"/>
    <property type="match status" value="2"/>
</dbReference>
<comment type="caution">
    <text evidence="5">The sequence shown here is derived from an EMBL/GenBank/DDBJ whole genome shotgun (WGS) entry which is preliminary data.</text>
</comment>
<dbReference type="FunFam" id="3.40.50.300:FF:000597">
    <property type="entry name" value="ABC transporter ATP-binding protein"/>
    <property type="match status" value="1"/>
</dbReference>
<dbReference type="EMBL" id="QUBR01000001">
    <property type="protein sequence ID" value="REK73927.1"/>
    <property type="molecule type" value="Genomic_DNA"/>
</dbReference>
<dbReference type="AlphaFoldDB" id="A0A371PDE8"/>
<dbReference type="PROSITE" id="PS50893">
    <property type="entry name" value="ABC_TRANSPORTER_2"/>
    <property type="match status" value="2"/>
</dbReference>
<dbReference type="PANTHER" id="PTHR19211:SF6">
    <property type="entry name" value="BLL7188 PROTEIN"/>
    <property type="match status" value="1"/>
</dbReference>
<evidence type="ECO:0000313" key="6">
    <source>
        <dbReference type="Proteomes" id="UP000265581"/>
    </source>
</evidence>
<keyword evidence="1" id="KW-0677">Repeat</keyword>
<gene>
    <name evidence="5" type="ORF">DX116_00600</name>
</gene>
<dbReference type="GO" id="GO:0016887">
    <property type="term" value="F:ATP hydrolysis activity"/>
    <property type="evidence" value="ECO:0007669"/>
    <property type="project" value="InterPro"/>
</dbReference>
<dbReference type="InterPro" id="IPR050611">
    <property type="entry name" value="ABCF"/>
</dbReference>
<protein>
    <submittedName>
        <fullName evidence="5">ABC transporter ATP-binding protein</fullName>
    </submittedName>
</protein>
<dbReference type="Gene3D" id="3.40.50.300">
    <property type="entry name" value="P-loop containing nucleotide triphosphate hydrolases"/>
    <property type="match status" value="2"/>
</dbReference>
<name>A0A371PDE8_9ACTN</name>
<evidence type="ECO:0000256" key="1">
    <source>
        <dbReference type="ARBA" id="ARBA00022737"/>
    </source>
</evidence>
<dbReference type="RefSeq" id="WP_119704036.1">
    <property type="nucleotide sequence ID" value="NZ_JBHSOI010000001.1"/>
</dbReference>
<sequence length="525" mass="56472">MRASLSINHLSFSWPDGSTVLDGLDLSVGPGRHGLVGLNGCGKSTLLRLAAGDLTPHDGSVVVDGGLGYLPQDPGVDPTRTVADVLGVSATLAALARVESGDVRQDDLDLLADGDGWDVAERTEAELSRLGLGHVGLDRPIGTASGGELVLLSLTALLLRRPAVLLLDEPTNNLDVAARRRLIDVVTSWRGTLLVVSHDRELLNVMDDIGELRGGRVTWYGGTYDDYEAAVSVEQEAASRAVRAAESDLRAQKRDLVESQTKLAHRRKYGEKAFAEKRQPKITMGNDRRRAEVSAGRLTGLHQARLEAATGHLDAAEARLRDDREIRVDLPGTAVPPGRVVLVAEGLRPAHGRAVLDLDVRGPERIGLTGPNGSGKTSLLRTVVGLAEPADGTVTVSVPTRYLPQRMDVLDDTLTVAENIARIAPEATETERRSRLARFLFRGRAADQPASTLSGGERLRATLACLLLAEPSPQLLMLDEPTNNLDLPSIEHLVEALRSYEGALIVVSHDERFLDDVGLTRRIEV</sequence>
<dbReference type="GO" id="GO:0005524">
    <property type="term" value="F:ATP binding"/>
    <property type="evidence" value="ECO:0007669"/>
    <property type="project" value="UniProtKB-KW"/>
</dbReference>
<dbReference type="OrthoDB" id="5592724at2"/>
<dbReference type="InterPro" id="IPR003593">
    <property type="entry name" value="AAA+_ATPase"/>
</dbReference>
<evidence type="ECO:0000259" key="4">
    <source>
        <dbReference type="PROSITE" id="PS50893"/>
    </source>
</evidence>
<feature type="domain" description="ABC transporter" evidence="4">
    <location>
        <begin position="338"/>
        <end position="525"/>
    </location>
</feature>
<dbReference type="Proteomes" id="UP000265581">
    <property type="component" value="Unassembled WGS sequence"/>
</dbReference>
<evidence type="ECO:0000256" key="3">
    <source>
        <dbReference type="ARBA" id="ARBA00022840"/>
    </source>
</evidence>
<dbReference type="CDD" id="cd03221">
    <property type="entry name" value="ABCF_EF-3"/>
    <property type="match status" value="1"/>
</dbReference>
<keyword evidence="6" id="KW-1185">Reference proteome</keyword>
<dbReference type="InterPro" id="IPR003439">
    <property type="entry name" value="ABC_transporter-like_ATP-bd"/>
</dbReference>
<dbReference type="SMART" id="SM00382">
    <property type="entry name" value="AAA"/>
    <property type="match status" value="2"/>
</dbReference>
<evidence type="ECO:0000256" key="2">
    <source>
        <dbReference type="ARBA" id="ARBA00022741"/>
    </source>
</evidence>
<proteinExistence type="predicted"/>
<accession>A0A371PDE8</accession>